<dbReference type="OrthoDB" id="9790975at2"/>
<keyword evidence="4" id="KW-1185">Reference proteome</keyword>
<dbReference type="EMBL" id="RKRK01000003">
    <property type="protein sequence ID" value="RPF56489.1"/>
    <property type="molecule type" value="Genomic_DNA"/>
</dbReference>
<accession>A0A1Q1FZZ5</accession>
<accession>A0A3N5BIA9</accession>
<proteinExistence type="inferred from homology"/>
<evidence type="ECO:0000313" key="4">
    <source>
        <dbReference type="Proteomes" id="UP000277108"/>
    </source>
</evidence>
<evidence type="ECO:0000256" key="1">
    <source>
        <dbReference type="ARBA" id="ARBA00009428"/>
    </source>
</evidence>
<dbReference type="GO" id="GO:0010181">
    <property type="term" value="F:FMN binding"/>
    <property type="evidence" value="ECO:0007669"/>
    <property type="project" value="TreeGrafter"/>
</dbReference>
<comment type="similarity">
    <text evidence="1">Belongs to the azoreductase type 2 family.</text>
</comment>
<dbReference type="InterPro" id="IPR005025">
    <property type="entry name" value="FMN_Rdtase-like_dom"/>
</dbReference>
<dbReference type="SUPFAM" id="SSF52218">
    <property type="entry name" value="Flavoproteins"/>
    <property type="match status" value="1"/>
</dbReference>
<evidence type="ECO:0000259" key="2">
    <source>
        <dbReference type="Pfam" id="PF03358"/>
    </source>
</evidence>
<dbReference type="AlphaFoldDB" id="A0A1Q1FZZ5"/>
<protein>
    <submittedName>
        <fullName evidence="3">NAD(P)H-dependent FMN reductase</fullName>
    </submittedName>
</protein>
<gene>
    <name evidence="3" type="ORF">EDD62_1125</name>
</gene>
<reference evidence="3 4" key="1">
    <citation type="submission" date="2018-11" db="EMBL/GenBank/DDBJ databases">
        <title>Genomic Encyclopedia of Type Strains, Phase IV (KMG-IV): sequencing the most valuable type-strain genomes for metagenomic binning, comparative biology and taxonomic classification.</title>
        <authorList>
            <person name="Goeker M."/>
        </authorList>
    </citation>
    <scope>NUCLEOTIDE SEQUENCE [LARGE SCALE GENOMIC DNA]</scope>
    <source>
        <strain evidence="3 4">DSM 29158</strain>
    </source>
</reference>
<dbReference type="Gene3D" id="3.40.50.360">
    <property type="match status" value="1"/>
</dbReference>
<dbReference type="PANTHER" id="PTHR30543:SF21">
    <property type="entry name" value="NAD(P)H-DEPENDENT FMN REDUCTASE LOT6"/>
    <property type="match status" value="1"/>
</dbReference>
<dbReference type="Proteomes" id="UP000277108">
    <property type="component" value="Unassembled WGS sequence"/>
</dbReference>
<dbReference type="GO" id="GO:0016491">
    <property type="term" value="F:oxidoreductase activity"/>
    <property type="evidence" value="ECO:0007669"/>
    <property type="project" value="InterPro"/>
</dbReference>
<dbReference type="RefSeq" id="WP_077139738.1">
    <property type="nucleotide sequence ID" value="NZ_CBCSGK010000005.1"/>
</dbReference>
<comment type="caution">
    <text evidence="3">The sequence shown here is derived from an EMBL/GenBank/DDBJ whole genome shotgun (WGS) entry which is preliminary data.</text>
</comment>
<dbReference type="GO" id="GO:0005829">
    <property type="term" value="C:cytosol"/>
    <property type="evidence" value="ECO:0007669"/>
    <property type="project" value="TreeGrafter"/>
</dbReference>
<evidence type="ECO:0000313" key="3">
    <source>
        <dbReference type="EMBL" id="RPF56489.1"/>
    </source>
</evidence>
<dbReference type="Pfam" id="PF03358">
    <property type="entry name" value="FMN_red"/>
    <property type="match status" value="1"/>
</dbReference>
<dbReference type="STRING" id="1849491.BVH56_01175"/>
<dbReference type="InterPro" id="IPR050712">
    <property type="entry name" value="NAD(P)H-dep_reductase"/>
</dbReference>
<dbReference type="PANTHER" id="PTHR30543">
    <property type="entry name" value="CHROMATE REDUCTASE"/>
    <property type="match status" value="1"/>
</dbReference>
<sequence>MNILILTGSAFGHSHTEAVADKINELIEKPEHTVDHLMLRTLDMPLFGQGKTDDVELLKRKAEDADAIIIGTPNYHTSYSGILKNALDHLSFDEFSMKPVALFCNSGGMRSTDPLTQLRMVIRGVHGMVIPNQISTTDNDFMKNEVGYYEINDDELIERISNMVDMLIDQAYKCIN</sequence>
<feature type="domain" description="NADPH-dependent FMN reductase-like" evidence="2">
    <location>
        <begin position="1"/>
        <end position="135"/>
    </location>
</feature>
<name>A0A1Q1FZZ5_9BACL</name>
<organism evidence="3 4">
    <name type="scientific">Abyssicoccus albus</name>
    <dbReference type="NCBI Taxonomy" id="1817405"/>
    <lineage>
        <taxon>Bacteria</taxon>
        <taxon>Bacillati</taxon>
        <taxon>Bacillota</taxon>
        <taxon>Bacilli</taxon>
        <taxon>Bacillales</taxon>
        <taxon>Abyssicoccaceae</taxon>
    </lineage>
</organism>
<dbReference type="InterPro" id="IPR029039">
    <property type="entry name" value="Flavoprotein-like_sf"/>
</dbReference>